<dbReference type="SUPFAM" id="SSF46689">
    <property type="entry name" value="Homeodomain-like"/>
    <property type="match status" value="1"/>
</dbReference>
<keyword evidence="1 2" id="KW-0238">DNA-binding</keyword>
<protein>
    <submittedName>
        <fullName evidence="6">Homeobox domain-containing protein</fullName>
    </submittedName>
</protein>
<evidence type="ECO:0000313" key="6">
    <source>
        <dbReference type="WBParaSite" id="maker-unitig_15707-snap-gene-0.2-mRNA-1"/>
    </source>
</evidence>
<evidence type="ECO:0000259" key="4">
    <source>
        <dbReference type="PROSITE" id="PS50071"/>
    </source>
</evidence>
<dbReference type="AlphaFoldDB" id="A0A1I8F3N9"/>
<keyword evidence="1 2" id="KW-0371">Homeobox</keyword>
<dbReference type="Gene3D" id="1.10.10.60">
    <property type="entry name" value="Homeodomain-like"/>
    <property type="match status" value="1"/>
</dbReference>
<dbReference type="PROSITE" id="PS50071">
    <property type="entry name" value="HOMEOBOX_2"/>
    <property type="match status" value="1"/>
</dbReference>
<comment type="subcellular location">
    <subcellularLocation>
        <location evidence="1 2">Nucleus</location>
    </subcellularLocation>
</comment>
<reference evidence="6" key="1">
    <citation type="submission" date="2016-11" db="UniProtKB">
        <authorList>
            <consortium name="WormBaseParasite"/>
        </authorList>
    </citation>
    <scope>IDENTIFICATION</scope>
</reference>
<accession>A0A1I8F3N9</accession>
<dbReference type="GO" id="GO:0003677">
    <property type="term" value="F:DNA binding"/>
    <property type="evidence" value="ECO:0007669"/>
    <property type="project" value="UniProtKB-UniRule"/>
</dbReference>
<dbReference type="Proteomes" id="UP000095280">
    <property type="component" value="Unplaced"/>
</dbReference>
<feature type="DNA-binding region" description="Homeobox" evidence="1">
    <location>
        <begin position="3"/>
        <end position="46"/>
    </location>
</feature>
<name>A0A1I8F3N9_9PLAT</name>
<feature type="domain" description="Homeobox" evidence="4">
    <location>
        <begin position="1"/>
        <end position="45"/>
    </location>
</feature>
<keyword evidence="5" id="KW-1185">Reference proteome</keyword>
<dbReference type="InterPro" id="IPR001356">
    <property type="entry name" value="HD"/>
</dbReference>
<sequence>MLEREFVSNAYITRQKRWEISCQLHLTERQIDWHSVCRRGRGSNSNEYPDYNEDSSSAAGASSAVAAVAAAAAAAAASESSAPTMMHQQHQHLLHRLSMQCHAAAVTTAPQAFGVNVKQEQLQQQQQQGSLAPALDLTGGSAAICGTRLLLLLLLLLRSEQLFNQAQFSIGVLSSCRIGEGAKCRLGLAQAEAGGQRVGAAQQAQRRLVRRQPTSGIGADSERHIPSRAQIRLISGEQPAAGPKDK</sequence>
<feature type="region of interest" description="Disordered" evidence="3">
    <location>
        <begin position="202"/>
        <end position="246"/>
    </location>
</feature>
<proteinExistence type="predicted"/>
<dbReference type="GO" id="GO:0005634">
    <property type="term" value="C:nucleus"/>
    <property type="evidence" value="ECO:0007669"/>
    <property type="project" value="UniProtKB-SubCell"/>
</dbReference>
<keyword evidence="1 2" id="KW-0539">Nucleus</keyword>
<organism evidence="5 6">
    <name type="scientific">Macrostomum lignano</name>
    <dbReference type="NCBI Taxonomy" id="282301"/>
    <lineage>
        <taxon>Eukaryota</taxon>
        <taxon>Metazoa</taxon>
        <taxon>Spiralia</taxon>
        <taxon>Lophotrochozoa</taxon>
        <taxon>Platyhelminthes</taxon>
        <taxon>Rhabditophora</taxon>
        <taxon>Macrostomorpha</taxon>
        <taxon>Macrostomida</taxon>
        <taxon>Macrostomidae</taxon>
        <taxon>Macrostomum</taxon>
    </lineage>
</organism>
<dbReference type="WBParaSite" id="maker-unitig_15707-snap-gene-0.2-mRNA-1">
    <property type="protein sequence ID" value="maker-unitig_15707-snap-gene-0.2-mRNA-1"/>
    <property type="gene ID" value="maker-unitig_15707-snap-gene-0.2"/>
</dbReference>
<evidence type="ECO:0000256" key="1">
    <source>
        <dbReference type="PROSITE-ProRule" id="PRU00108"/>
    </source>
</evidence>
<evidence type="ECO:0000313" key="5">
    <source>
        <dbReference type="Proteomes" id="UP000095280"/>
    </source>
</evidence>
<evidence type="ECO:0000256" key="2">
    <source>
        <dbReference type="RuleBase" id="RU000682"/>
    </source>
</evidence>
<dbReference type="CDD" id="cd00086">
    <property type="entry name" value="homeodomain"/>
    <property type="match status" value="1"/>
</dbReference>
<dbReference type="InterPro" id="IPR009057">
    <property type="entry name" value="Homeodomain-like_sf"/>
</dbReference>
<dbReference type="Pfam" id="PF00046">
    <property type="entry name" value="Homeodomain"/>
    <property type="match status" value="1"/>
</dbReference>
<evidence type="ECO:0000256" key="3">
    <source>
        <dbReference type="SAM" id="MobiDB-lite"/>
    </source>
</evidence>